<keyword evidence="3" id="KW-1003">Cell membrane</keyword>
<keyword evidence="4 7" id="KW-0812">Transmembrane</keyword>
<feature type="transmembrane region" description="Helical" evidence="7">
    <location>
        <begin position="9"/>
        <end position="30"/>
    </location>
</feature>
<feature type="transmembrane region" description="Helical" evidence="7">
    <location>
        <begin position="97"/>
        <end position="117"/>
    </location>
</feature>
<dbReference type="EMBL" id="WBZC01000022">
    <property type="protein sequence ID" value="KAB3535341.1"/>
    <property type="molecule type" value="Genomic_DNA"/>
</dbReference>
<feature type="transmembrane region" description="Helical" evidence="7">
    <location>
        <begin position="185"/>
        <end position="205"/>
    </location>
</feature>
<evidence type="ECO:0000313" key="9">
    <source>
        <dbReference type="EMBL" id="KAB3535341.1"/>
    </source>
</evidence>
<dbReference type="OrthoDB" id="9799821at2"/>
<keyword evidence="6 7" id="KW-0472">Membrane</keyword>
<dbReference type="Gene3D" id="1.10.3730.20">
    <property type="match status" value="1"/>
</dbReference>
<dbReference type="InterPro" id="IPR037185">
    <property type="entry name" value="EmrE-like"/>
</dbReference>
<comment type="subcellular location">
    <subcellularLocation>
        <location evidence="1">Cell membrane</location>
        <topology evidence="1">Multi-pass membrane protein</topology>
    </subcellularLocation>
</comment>
<comment type="caution">
    <text evidence="9">The sequence shown here is derived from an EMBL/GenBank/DDBJ whole genome shotgun (WGS) entry which is preliminary data.</text>
</comment>
<evidence type="ECO:0000256" key="4">
    <source>
        <dbReference type="ARBA" id="ARBA00022692"/>
    </source>
</evidence>
<evidence type="ECO:0000259" key="8">
    <source>
        <dbReference type="Pfam" id="PF00892"/>
    </source>
</evidence>
<dbReference type="PANTHER" id="PTHR32322">
    <property type="entry name" value="INNER MEMBRANE TRANSPORTER"/>
    <property type="match status" value="1"/>
</dbReference>
<dbReference type="SUPFAM" id="SSF103481">
    <property type="entry name" value="Multidrug resistance efflux transporter EmrE"/>
    <property type="match status" value="2"/>
</dbReference>
<evidence type="ECO:0000256" key="3">
    <source>
        <dbReference type="ARBA" id="ARBA00022475"/>
    </source>
</evidence>
<feature type="transmembrane region" description="Helical" evidence="7">
    <location>
        <begin position="124"/>
        <end position="142"/>
    </location>
</feature>
<feature type="domain" description="EamA" evidence="8">
    <location>
        <begin position="156"/>
        <end position="292"/>
    </location>
</feature>
<feature type="transmembrane region" description="Helical" evidence="7">
    <location>
        <begin position="69"/>
        <end position="91"/>
    </location>
</feature>
<sequence>MEKTNNKTILLMLLSSIFWAGAFIGGKLAVEEFPPFSLTFLRFFFASIVIFPVMVKYEKKNWHLKREDYPVMMFLGLVGMVGYHILFFIALKYTSAVNASMIAAINPLLTTILASIFLDEKLGLLRIGAIIIALIGVVITISRGDLSVIQSFSFNRGDIIMIIAVSCWAIYSIVSRRVMGKYSPLILTCYSFILCTIFTFPFALLERPDVFLGNTSILGWSSVLYMAIFPSTIGYLVQQTSIKELGASKTAIFINLVPVFSMLLSVIILREKVSTITIIGGILIVAGVYLTTRLKDSYNLNKLFKTPEKAKQ</sequence>
<dbReference type="PANTHER" id="PTHR32322:SF18">
    <property type="entry name" value="S-ADENOSYLMETHIONINE_S-ADENOSYLHOMOCYSTEINE TRANSPORTER"/>
    <property type="match status" value="1"/>
</dbReference>
<dbReference type="InterPro" id="IPR050638">
    <property type="entry name" value="AA-Vitamin_Transporters"/>
</dbReference>
<feature type="domain" description="EamA" evidence="8">
    <location>
        <begin position="7"/>
        <end position="141"/>
    </location>
</feature>
<gene>
    <name evidence="9" type="ORF">F8154_06830</name>
</gene>
<protein>
    <submittedName>
        <fullName evidence="9">DMT family transporter</fullName>
    </submittedName>
</protein>
<dbReference type="GO" id="GO:0005886">
    <property type="term" value="C:plasma membrane"/>
    <property type="evidence" value="ECO:0007669"/>
    <property type="project" value="UniProtKB-SubCell"/>
</dbReference>
<dbReference type="AlphaFoldDB" id="A0A6I0FGM7"/>
<accession>A0A6I0FGM7</accession>
<feature type="transmembrane region" description="Helical" evidence="7">
    <location>
        <begin position="154"/>
        <end position="173"/>
    </location>
</feature>
<evidence type="ECO:0000256" key="6">
    <source>
        <dbReference type="ARBA" id="ARBA00023136"/>
    </source>
</evidence>
<name>A0A6I0FGM7_9FIRM</name>
<feature type="transmembrane region" description="Helical" evidence="7">
    <location>
        <begin position="250"/>
        <end position="269"/>
    </location>
</feature>
<evidence type="ECO:0000256" key="5">
    <source>
        <dbReference type="ARBA" id="ARBA00022989"/>
    </source>
</evidence>
<dbReference type="Pfam" id="PF00892">
    <property type="entry name" value="EamA"/>
    <property type="match status" value="2"/>
</dbReference>
<evidence type="ECO:0000256" key="1">
    <source>
        <dbReference type="ARBA" id="ARBA00004651"/>
    </source>
</evidence>
<dbReference type="Proteomes" id="UP000432715">
    <property type="component" value="Unassembled WGS sequence"/>
</dbReference>
<feature type="transmembrane region" description="Helical" evidence="7">
    <location>
        <begin position="275"/>
        <end position="292"/>
    </location>
</feature>
<feature type="transmembrane region" description="Helical" evidence="7">
    <location>
        <begin position="36"/>
        <end position="57"/>
    </location>
</feature>
<comment type="similarity">
    <text evidence="2">Belongs to the EamA transporter family.</text>
</comment>
<keyword evidence="10" id="KW-1185">Reference proteome</keyword>
<proteinExistence type="inferred from homology"/>
<reference evidence="9 10" key="1">
    <citation type="submission" date="2019-10" db="EMBL/GenBank/DDBJ databases">
        <title>Alkaliphilus serpentinus sp. nov. and Alkaliphilus pronyensis sp. nov., two novel anaerobic alkaliphilic species isolated from the serpentinized-hosted hydrothermal field of the Prony Bay (New Caledonia).</title>
        <authorList>
            <person name="Postec A."/>
        </authorList>
    </citation>
    <scope>NUCLEOTIDE SEQUENCE [LARGE SCALE GENOMIC DNA]</scope>
    <source>
        <strain evidence="9 10">LacV</strain>
    </source>
</reference>
<organism evidence="9 10">
    <name type="scientific">Alkaliphilus pronyensis</name>
    <dbReference type="NCBI Taxonomy" id="1482732"/>
    <lineage>
        <taxon>Bacteria</taxon>
        <taxon>Bacillati</taxon>
        <taxon>Bacillota</taxon>
        <taxon>Clostridia</taxon>
        <taxon>Peptostreptococcales</taxon>
        <taxon>Natronincolaceae</taxon>
        <taxon>Alkaliphilus</taxon>
    </lineage>
</organism>
<evidence type="ECO:0000256" key="7">
    <source>
        <dbReference type="SAM" id="Phobius"/>
    </source>
</evidence>
<evidence type="ECO:0000256" key="2">
    <source>
        <dbReference type="ARBA" id="ARBA00007362"/>
    </source>
</evidence>
<dbReference type="InterPro" id="IPR000620">
    <property type="entry name" value="EamA_dom"/>
</dbReference>
<keyword evidence="5 7" id="KW-1133">Transmembrane helix</keyword>
<evidence type="ECO:0000313" key="10">
    <source>
        <dbReference type="Proteomes" id="UP000432715"/>
    </source>
</evidence>
<feature type="transmembrane region" description="Helical" evidence="7">
    <location>
        <begin position="217"/>
        <end position="238"/>
    </location>
</feature>